<name>A0ABQ3C9Y6_9ACTN</name>
<sequence length="134" mass="14286">MRMSSWTKRAATTVSGMALVAGSLLAGAPSAQAAGACASDALCVYDGSSFTGKKISSRSTNSCFSTSSYDFDWIASYKNNLPVKAIVWVPHDKYPWFREARTFPAGGFSSRIGVDGLGGEYYDQVCMGNAKPWG</sequence>
<keyword evidence="3" id="KW-1185">Reference proteome</keyword>
<evidence type="ECO:0000313" key="2">
    <source>
        <dbReference type="EMBL" id="GGZ77467.1"/>
    </source>
</evidence>
<organism evidence="2 3">
    <name type="scientific">Streptomyces rubiginosohelvolus</name>
    <dbReference type="NCBI Taxonomy" id="67362"/>
    <lineage>
        <taxon>Bacteria</taxon>
        <taxon>Bacillati</taxon>
        <taxon>Actinomycetota</taxon>
        <taxon>Actinomycetes</taxon>
        <taxon>Kitasatosporales</taxon>
        <taxon>Streptomycetaceae</taxon>
        <taxon>Streptomyces</taxon>
    </lineage>
</organism>
<gene>
    <name evidence="2" type="ORF">GCM10010328_60210</name>
</gene>
<evidence type="ECO:0000313" key="3">
    <source>
        <dbReference type="Proteomes" id="UP000624183"/>
    </source>
</evidence>
<feature type="chain" id="PRO_5046729641" description="Peptidase inhibitor family I36" evidence="1">
    <location>
        <begin position="34"/>
        <end position="134"/>
    </location>
</feature>
<accession>A0ABQ3C9Y6</accession>
<dbReference type="EMBL" id="BMUW01000018">
    <property type="protein sequence ID" value="GGZ77467.1"/>
    <property type="molecule type" value="Genomic_DNA"/>
</dbReference>
<dbReference type="Proteomes" id="UP000624183">
    <property type="component" value="Unassembled WGS sequence"/>
</dbReference>
<feature type="signal peptide" evidence="1">
    <location>
        <begin position="1"/>
        <end position="33"/>
    </location>
</feature>
<keyword evidence="1" id="KW-0732">Signal</keyword>
<proteinExistence type="predicted"/>
<dbReference type="Pfam" id="PF03995">
    <property type="entry name" value="Inhibitor_I36"/>
    <property type="match status" value="1"/>
</dbReference>
<comment type="caution">
    <text evidence="2">The sequence shown here is derived from an EMBL/GenBank/DDBJ whole genome shotgun (WGS) entry which is preliminary data.</text>
</comment>
<protein>
    <recommendedName>
        <fullName evidence="4">Peptidase inhibitor family I36</fullName>
    </recommendedName>
</protein>
<evidence type="ECO:0000256" key="1">
    <source>
        <dbReference type="SAM" id="SignalP"/>
    </source>
</evidence>
<reference evidence="3" key="1">
    <citation type="journal article" date="2019" name="Int. J. Syst. Evol. Microbiol.">
        <title>The Global Catalogue of Microorganisms (GCM) 10K type strain sequencing project: providing services to taxonomists for standard genome sequencing and annotation.</title>
        <authorList>
            <consortium name="The Broad Institute Genomics Platform"/>
            <consortium name="The Broad Institute Genome Sequencing Center for Infectious Disease"/>
            <person name="Wu L."/>
            <person name="Ma J."/>
        </authorList>
    </citation>
    <scope>NUCLEOTIDE SEQUENCE [LARGE SCALE GENOMIC DNA]</scope>
    <source>
        <strain evidence="3">JCM 4602</strain>
    </source>
</reference>
<evidence type="ECO:0008006" key="4">
    <source>
        <dbReference type="Google" id="ProtNLM"/>
    </source>
</evidence>